<protein>
    <recommendedName>
        <fullName evidence="8">Na(+)-translocating NADH-quinone reductase subunit A</fullName>
        <shortName evidence="8">Na(+)-NQR subunit A</shortName>
        <shortName evidence="8">Na(+)-translocating NQR subunit A</shortName>
        <ecNumber evidence="8">7.2.1.1</ecNumber>
    </recommendedName>
    <alternativeName>
        <fullName evidence="8">NQR complex subunit A</fullName>
    </alternativeName>
    <alternativeName>
        <fullName evidence="8">NQR-1 subunit A</fullName>
    </alternativeName>
</protein>
<gene>
    <name evidence="8" type="primary">nqrA</name>
    <name evidence="12" type="ORF">PAF17_08560</name>
</gene>
<dbReference type="InterPro" id="IPR022615">
    <property type="entry name" value="NqrA_C_domain"/>
</dbReference>
<name>A0ABT4ZDZ8_9RHOB</name>
<dbReference type="InterPro" id="IPR008703">
    <property type="entry name" value="NqrA"/>
</dbReference>
<evidence type="ECO:0000256" key="4">
    <source>
        <dbReference type="ARBA" id="ARBA00023053"/>
    </source>
</evidence>
<dbReference type="EC" id="7.2.1.1" evidence="8"/>
<organism evidence="12 13">
    <name type="scientific">Paracoccus onchidii</name>
    <dbReference type="NCBI Taxonomy" id="3017813"/>
    <lineage>
        <taxon>Bacteria</taxon>
        <taxon>Pseudomonadati</taxon>
        <taxon>Pseudomonadota</taxon>
        <taxon>Alphaproteobacteria</taxon>
        <taxon>Rhodobacterales</taxon>
        <taxon>Paracoccaceae</taxon>
        <taxon>Paracoccus</taxon>
    </lineage>
</organism>
<feature type="domain" description="Na(+)-translocating NADH-quinone reductase subunit A C-terminal" evidence="10">
    <location>
        <begin position="262"/>
        <end position="309"/>
    </location>
</feature>
<keyword evidence="13" id="KW-1185">Reference proteome</keyword>
<dbReference type="RefSeq" id="WP_271888683.1">
    <property type="nucleotide sequence ID" value="NZ_JAQBIE010000009.1"/>
</dbReference>
<evidence type="ECO:0000256" key="5">
    <source>
        <dbReference type="ARBA" id="ARBA00023065"/>
    </source>
</evidence>
<dbReference type="NCBIfam" id="TIGR01936">
    <property type="entry name" value="nqrA"/>
    <property type="match status" value="1"/>
</dbReference>
<dbReference type="HAMAP" id="MF_00425">
    <property type="entry name" value="NqrA"/>
    <property type="match status" value="1"/>
</dbReference>
<evidence type="ECO:0000256" key="2">
    <source>
        <dbReference type="ARBA" id="ARBA00022967"/>
    </source>
</evidence>
<comment type="catalytic activity">
    <reaction evidence="8">
        <text>a ubiquinone + n Na(+)(in) + NADH + H(+) = a ubiquinol + n Na(+)(out) + NAD(+)</text>
        <dbReference type="Rhea" id="RHEA:47748"/>
        <dbReference type="Rhea" id="RHEA-COMP:9565"/>
        <dbReference type="Rhea" id="RHEA-COMP:9566"/>
        <dbReference type="ChEBI" id="CHEBI:15378"/>
        <dbReference type="ChEBI" id="CHEBI:16389"/>
        <dbReference type="ChEBI" id="CHEBI:17976"/>
        <dbReference type="ChEBI" id="CHEBI:29101"/>
        <dbReference type="ChEBI" id="CHEBI:57540"/>
        <dbReference type="ChEBI" id="CHEBI:57945"/>
        <dbReference type="EC" id="7.2.1.1"/>
    </reaction>
</comment>
<comment type="similarity">
    <text evidence="8">Belongs to the NqrA family.</text>
</comment>
<keyword evidence="3 8" id="KW-0520">NAD</keyword>
<keyword evidence="5 8" id="KW-0406">Ion transport</keyword>
<evidence type="ECO:0000259" key="9">
    <source>
        <dbReference type="Pfam" id="PF05896"/>
    </source>
</evidence>
<comment type="subunit">
    <text evidence="8">Composed of six subunits; NqrA, NqrB, NqrC, NqrD, NqrE and NqrF.</text>
</comment>
<evidence type="ECO:0000256" key="7">
    <source>
        <dbReference type="ARBA" id="ARBA00023201"/>
    </source>
</evidence>
<evidence type="ECO:0000313" key="13">
    <source>
        <dbReference type="Proteomes" id="UP001165641"/>
    </source>
</evidence>
<feature type="domain" description="NqrA N-terminal barrel-sandwich hybrid" evidence="9">
    <location>
        <begin position="5"/>
        <end position="97"/>
    </location>
</feature>
<sequence length="447" mass="47507">MKHFKLRKGLDLPISGAPRQTIDSAPAVRTVGILGDDYLGLKPRIAVEEGDTVVAGTPLMFDKNMPEAQIVSPVAGRVRAINRGARRKLVSIEIDVDDTGNPPVDFSAVGDTDSAEGLTQKLCAAGLWTSFRTRPYSKVPQPGSTPLAIFVTATDTEPLSADPALAIADDPDAFAAGVAAVARLTDGPTYLCQAGEAALPGHDAKGVTPVRFSGPHPAGLPGTHIHFLKTPTADSAVWTIGYQDVIAIGRLVQSGHYDSSRIISLGGPACGNPRLVRTVAGASMTDLLESDMPSGLPVRIISGSVLSGRAGEGATAYLGRYARQITLIEEDHKQIPMGWIRPMFSKYAVQPVLGSALARRMFPLTSNLNGGRRAMVPLGTFETLMPQDFLPTQLLRALLVMDTDQAQLLGALELDEEDLGLVGFSCPAKYEYGMALRDCLTKIEREG</sequence>
<keyword evidence="1 8" id="KW-0813">Transport</keyword>
<dbReference type="EMBL" id="JAQBIE010000009">
    <property type="protein sequence ID" value="MDB6177564.1"/>
    <property type="molecule type" value="Genomic_DNA"/>
</dbReference>
<dbReference type="PANTHER" id="PTHR37839">
    <property type="entry name" value="NA(+)-TRANSLOCATING NADH-QUINONE REDUCTASE SUBUNIT A"/>
    <property type="match status" value="1"/>
</dbReference>
<dbReference type="InterPro" id="IPR056147">
    <property type="entry name" value="NQRA_N"/>
</dbReference>
<evidence type="ECO:0000259" key="11">
    <source>
        <dbReference type="Pfam" id="PF24836"/>
    </source>
</evidence>
<evidence type="ECO:0000313" key="12">
    <source>
        <dbReference type="EMBL" id="MDB6177564.1"/>
    </source>
</evidence>
<dbReference type="Pfam" id="PF24836">
    <property type="entry name" value="NQRA_2nd"/>
    <property type="match status" value="1"/>
</dbReference>
<proteinExistence type="inferred from homology"/>
<evidence type="ECO:0000256" key="8">
    <source>
        <dbReference type="HAMAP-Rule" id="MF_00425"/>
    </source>
</evidence>
<dbReference type="Pfam" id="PF05896">
    <property type="entry name" value="NQRA_N"/>
    <property type="match status" value="1"/>
</dbReference>
<dbReference type="NCBIfam" id="NF003759">
    <property type="entry name" value="PRK05352.1-2"/>
    <property type="match status" value="1"/>
</dbReference>
<evidence type="ECO:0000256" key="6">
    <source>
        <dbReference type="ARBA" id="ARBA00023075"/>
    </source>
</evidence>
<accession>A0ABT4ZDZ8</accession>
<comment type="caution">
    <text evidence="12">The sequence shown here is derived from an EMBL/GenBank/DDBJ whole genome shotgun (WGS) entry which is preliminary data.</text>
</comment>
<keyword evidence="6 8" id="KW-0830">Ubiquinone</keyword>
<dbReference type="Pfam" id="PF11973">
    <property type="entry name" value="NQRA_SLBB"/>
    <property type="match status" value="1"/>
</dbReference>
<evidence type="ECO:0000259" key="10">
    <source>
        <dbReference type="Pfam" id="PF11973"/>
    </source>
</evidence>
<keyword evidence="2 8" id="KW-1278">Translocase</keyword>
<evidence type="ECO:0000256" key="3">
    <source>
        <dbReference type="ARBA" id="ARBA00023027"/>
    </source>
</evidence>
<dbReference type="Proteomes" id="UP001165641">
    <property type="component" value="Unassembled WGS sequence"/>
</dbReference>
<keyword evidence="7 8" id="KW-0739">Sodium transport</keyword>
<feature type="domain" description="NqrA second alpha/beta" evidence="11">
    <location>
        <begin position="115"/>
        <end position="256"/>
    </location>
</feature>
<dbReference type="PANTHER" id="PTHR37839:SF1">
    <property type="entry name" value="NA(+)-TRANSLOCATING NADH-QUINONE REDUCTASE SUBUNIT A"/>
    <property type="match status" value="1"/>
</dbReference>
<dbReference type="InterPro" id="IPR056148">
    <property type="entry name" value="NQRA_2nd"/>
</dbReference>
<comment type="function">
    <text evidence="8">NQR complex catalyzes the reduction of ubiquinone-1 to ubiquinol by two successive reactions, coupled with the transport of Na(+) ions from the cytoplasm to the periplasm. NqrA to NqrE are probably involved in the second step, the conversion of ubisemiquinone to ubiquinol.</text>
</comment>
<keyword evidence="4 8" id="KW-0915">Sodium</keyword>
<reference evidence="12" key="1">
    <citation type="submission" date="2022-12" db="EMBL/GenBank/DDBJ databases">
        <title>Paracoccus onchidii sp. nov., isolated from a marine invertebrate from the South China Sea.</title>
        <authorList>
            <person name="Xu S."/>
            <person name="Liu Z."/>
            <person name="Xu Y."/>
        </authorList>
    </citation>
    <scope>NUCLEOTIDE SEQUENCE</scope>
    <source>
        <strain evidence="12">Z330</strain>
    </source>
</reference>
<evidence type="ECO:0000256" key="1">
    <source>
        <dbReference type="ARBA" id="ARBA00022448"/>
    </source>
</evidence>